<dbReference type="AlphaFoldDB" id="A0A1G9UHV5"/>
<dbReference type="Pfam" id="PF08279">
    <property type="entry name" value="HTH_11"/>
    <property type="match status" value="1"/>
</dbReference>
<keyword evidence="1" id="KW-0805">Transcription regulation</keyword>
<evidence type="ECO:0000256" key="2">
    <source>
        <dbReference type="ARBA" id="ARBA00023163"/>
    </source>
</evidence>
<feature type="domain" description="HTH deoR-type" evidence="3">
    <location>
        <begin position="12"/>
        <end position="71"/>
    </location>
</feature>
<dbReference type="SUPFAM" id="SSF46785">
    <property type="entry name" value="Winged helix' DNA-binding domain"/>
    <property type="match status" value="1"/>
</dbReference>
<dbReference type="PIRSF" id="PIRSF016838">
    <property type="entry name" value="PafC"/>
    <property type="match status" value="1"/>
</dbReference>
<accession>A0A1G9UHV5</accession>
<sequence>MAFAPEGTKIMQMQRLFEMVYLLTERGHVTAAEFAERFEISTRTVYRDIDVLSSAGIPVYTCKGKHGGIRLLGGFTIDKSLLTEQEQQDIMASLQSLSAIEVPGAEQTLTKLAALFGKKRTAWLDVDFTYWGGGTKEREKFALLKQCILRGEVLAFDYYNSMGEKSARTAEPLRLIFKGQDWYLYAFCRKKQELRIFKLSRIKNPVGTGETFTREIPDTPYTGEDHPFNGVMVPITLHMGEQLAFRVYDEFDEENITKNPDGSFTIHSDFPQGEWLYGYLLSYGDQAEVLGPPEVRRGIGERLKRMAAFYND</sequence>
<keyword evidence="2" id="KW-0804">Transcription</keyword>
<keyword evidence="4" id="KW-0238">DNA-binding</keyword>
<protein>
    <submittedName>
        <fullName evidence="4">Predicted DNA-binding transcriptional regulator YafY, contains an HTH and WYL domains</fullName>
    </submittedName>
</protein>
<dbReference type="GO" id="GO:0003677">
    <property type="term" value="F:DNA binding"/>
    <property type="evidence" value="ECO:0007669"/>
    <property type="project" value="UniProtKB-KW"/>
</dbReference>
<dbReference type="PANTHER" id="PTHR34580">
    <property type="match status" value="1"/>
</dbReference>
<dbReference type="InterPro" id="IPR057727">
    <property type="entry name" value="WCX_dom"/>
</dbReference>
<gene>
    <name evidence="4" type="ORF">SAMN05192585_10221</name>
</gene>
<dbReference type="InterPro" id="IPR013196">
    <property type="entry name" value="HTH_11"/>
</dbReference>
<dbReference type="InterPro" id="IPR036390">
    <property type="entry name" value="WH_DNA-bd_sf"/>
</dbReference>
<dbReference type="InterPro" id="IPR036388">
    <property type="entry name" value="WH-like_DNA-bd_sf"/>
</dbReference>
<dbReference type="Proteomes" id="UP000199182">
    <property type="component" value="Unassembled WGS sequence"/>
</dbReference>
<dbReference type="PANTHER" id="PTHR34580:SF1">
    <property type="entry name" value="PROTEIN PAFC"/>
    <property type="match status" value="1"/>
</dbReference>
<proteinExistence type="predicted"/>
<dbReference type="PROSITE" id="PS51000">
    <property type="entry name" value="HTH_DEOR_2"/>
    <property type="match status" value="1"/>
</dbReference>
<name>A0A1G9UHV5_9FIRM</name>
<evidence type="ECO:0000256" key="1">
    <source>
        <dbReference type="ARBA" id="ARBA00023015"/>
    </source>
</evidence>
<organism evidence="4 5">
    <name type="scientific">Acetanaerobacterium elongatum</name>
    <dbReference type="NCBI Taxonomy" id="258515"/>
    <lineage>
        <taxon>Bacteria</taxon>
        <taxon>Bacillati</taxon>
        <taxon>Bacillota</taxon>
        <taxon>Clostridia</taxon>
        <taxon>Eubacteriales</taxon>
        <taxon>Oscillospiraceae</taxon>
        <taxon>Acetanaerobacterium</taxon>
    </lineage>
</organism>
<dbReference type="InterPro" id="IPR026881">
    <property type="entry name" value="WYL_dom"/>
</dbReference>
<reference evidence="4 5" key="1">
    <citation type="submission" date="2016-10" db="EMBL/GenBank/DDBJ databases">
        <authorList>
            <person name="de Groot N.N."/>
        </authorList>
    </citation>
    <scope>NUCLEOTIDE SEQUENCE [LARGE SCALE GENOMIC DNA]</scope>
    <source>
        <strain evidence="4 5">CGMCC 1.5012</strain>
    </source>
</reference>
<dbReference type="GO" id="GO:0003700">
    <property type="term" value="F:DNA-binding transcription factor activity"/>
    <property type="evidence" value="ECO:0007669"/>
    <property type="project" value="InterPro"/>
</dbReference>
<dbReference type="Pfam" id="PF13280">
    <property type="entry name" value="WYL"/>
    <property type="match status" value="1"/>
</dbReference>
<dbReference type="InterPro" id="IPR001034">
    <property type="entry name" value="DeoR_HTH"/>
</dbReference>
<evidence type="ECO:0000313" key="4">
    <source>
        <dbReference type="EMBL" id="SDM59499.1"/>
    </source>
</evidence>
<dbReference type="STRING" id="258515.SAMN05192585_10221"/>
<dbReference type="InterPro" id="IPR051534">
    <property type="entry name" value="CBASS_pafABC_assoc_protein"/>
</dbReference>
<dbReference type="Gene3D" id="1.10.10.10">
    <property type="entry name" value="Winged helix-like DNA-binding domain superfamily/Winged helix DNA-binding domain"/>
    <property type="match status" value="1"/>
</dbReference>
<evidence type="ECO:0000259" key="3">
    <source>
        <dbReference type="PROSITE" id="PS51000"/>
    </source>
</evidence>
<dbReference type="InterPro" id="IPR028349">
    <property type="entry name" value="PafC-like"/>
</dbReference>
<keyword evidence="5" id="KW-1185">Reference proteome</keyword>
<dbReference type="EMBL" id="FNID01000002">
    <property type="protein sequence ID" value="SDM59499.1"/>
    <property type="molecule type" value="Genomic_DNA"/>
</dbReference>
<dbReference type="Pfam" id="PF25583">
    <property type="entry name" value="WCX"/>
    <property type="match status" value="1"/>
</dbReference>
<dbReference type="PROSITE" id="PS52050">
    <property type="entry name" value="WYL"/>
    <property type="match status" value="1"/>
</dbReference>
<evidence type="ECO:0000313" key="5">
    <source>
        <dbReference type="Proteomes" id="UP000199182"/>
    </source>
</evidence>